<comment type="caution">
    <text evidence="1">The sequence shown here is derived from an EMBL/GenBank/DDBJ whole genome shotgun (WGS) entry which is preliminary data.</text>
</comment>
<proteinExistence type="predicted"/>
<reference evidence="1" key="1">
    <citation type="journal article" date="2015" name="Nature">
        <title>Complex archaea that bridge the gap between prokaryotes and eukaryotes.</title>
        <authorList>
            <person name="Spang A."/>
            <person name="Saw J.H."/>
            <person name="Jorgensen S.L."/>
            <person name="Zaremba-Niedzwiedzka K."/>
            <person name="Martijn J."/>
            <person name="Lind A.E."/>
            <person name="van Eijk R."/>
            <person name="Schleper C."/>
            <person name="Guy L."/>
            <person name="Ettema T.J."/>
        </authorList>
    </citation>
    <scope>NUCLEOTIDE SEQUENCE</scope>
</reference>
<dbReference type="EMBL" id="LAZR01002819">
    <property type="protein sequence ID" value="KKN25234.1"/>
    <property type="molecule type" value="Genomic_DNA"/>
</dbReference>
<name>A0A0F9P5A3_9ZZZZ</name>
<dbReference type="AlphaFoldDB" id="A0A0F9P5A3"/>
<organism evidence="1">
    <name type="scientific">marine sediment metagenome</name>
    <dbReference type="NCBI Taxonomy" id="412755"/>
    <lineage>
        <taxon>unclassified sequences</taxon>
        <taxon>metagenomes</taxon>
        <taxon>ecological metagenomes</taxon>
    </lineage>
</organism>
<sequence length="42" mass="5054">MRETQTFKKFYQLNQEIQLKDIPSLLPLINEIFMDKTIPLKS</sequence>
<accession>A0A0F9P5A3</accession>
<gene>
    <name evidence="1" type="ORF">LCGC14_0886880</name>
</gene>
<protein>
    <submittedName>
        <fullName evidence="1">Uncharacterized protein</fullName>
    </submittedName>
</protein>
<evidence type="ECO:0000313" key="1">
    <source>
        <dbReference type="EMBL" id="KKN25234.1"/>
    </source>
</evidence>